<dbReference type="KEGG" id="ngv:CDO52_19215"/>
<feature type="transmembrane region" description="Helical" evidence="8">
    <location>
        <begin position="333"/>
        <end position="354"/>
    </location>
</feature>
<dbReference type="GO" id="GO:0004674">
    <property type="term" value="F:protein serine/threonine kinase activity"/>
    <property type="evidence" value="ECO:0007669"/>
    <property type="project" value="UniProtKB-KW"/>
</dbReference>
<protein>
    <recommendedName>
        <fullName evidence="2">non-specific serine/threonine protein kinase</fullName>
        <ecNumber evidence="2">2.7.11.1</ecNumber>
    </recommendedName>
</protein>
<keyword evidence="10" id="KW-0723">Serine/threonine-protein kinase</keyword>
<evidence type="ECO:0000313" key="11">
    <source>
        <dbReference type="Proteomes" id="UP000215005"/>
    </source>
</evidence>
<dbReference type="GO" id="GO:0005524">
    <property type="term" value="F:ATP binding"/>
    <property type="evidence" value="ECO:0007669"/>
    <property type="project" value="UniProtKB-UniRule"/>
</dbReference>
<dbReference type="PANTHER" id="PTHR43671">
    <property type="entry name" value="SERINE/THREONINE-PROTEIN KINASE NEK"/>
    <property type="match status" value="1"/>
</dbReference>
<dbReference type="Proteomes" id="UP000215005">
    <property type="component" value="Chromosome"/>
</dbReference>
<dbReference type="Gene3D" id="1.10.510.10">
    <property type="entry name" value="Transferase(Phosphotransferase) domain 1"/>
    <property type="match status" value="1"/>
</dbReference>
<keyword evidence="11" id="KW-1185">Reference proteome</keyword>
<dbReference type="RefSeq" id="WP_017619167.1">
    <property type="nucleotide sequence ID" value="NZ_ANBG01000226.1"/>
</dbReference>
<dbReference type="PROSITE" id="PS50011">
    <property type="entry name" value="PROTEIN_KINASE_DOM"/>
    <property type="match status" value="1"/>
</dbReference>
<evidence type="ECO:0000256" key="3">
    <source>
        <dbReference type="ARBA" id="ARBA00022679"/>
    </source>
</evidence>
<evidence type="ECO:0000256" key="4">
    <source>
        <dbReference type="ARBA" id="ARBA00022741"/>
    </source>
</evidence>
<comment type="similarity">
    <text evidence="1">Belongs to the protein kinase superfamily. NEK Ser/Thr protein kinase family. NIMA subfamily.</text>
</comment>
<keyword evidence="8" id="KW-1133">Transmembrane helix</keyword>
<accession>A0A223S953</accession>
<gene>
    <name evidence="10" type="ORF">CDO52_19215</name>
</gene>
<dbReference type="EC" id="2.7.11.1" evidence="2"/>
<dbReference type="CDD" id="cd14014">
    <property type="entry name" value="STKc_PknB_like"/>
    <property type="match status" value="1"/>
</dbReference>
<reference evidence="10 11" key="1">
    <citation type="submission" date="2017-08" db="EMBL/GenBank/DDBJ databases">
        <title>The complete genome sequence of Nocardiopsis gilva YIM 90087.</title>
        <authorList>
            <person name="Yin M."/>
            <person name="Tang S."/>
        </authorList>
    </citation>
    <scope>NUCLEOTIDE SEQUENCE [LARGE SCALE GENOMIC DNA]</scope>
    <source>
        <strain evidence="10 11">YIM 90087</strain>
    </source>
</reference>
<dbReference type="Gene3D" id="3.30.200.20">
    <property type="entry name" value="Phosphorylase Kinase, domain 1"/>
    <property type="match status" value="1"/>
</dbReference>
<keyword evidence="4 7" id="KW-0547">Nucleotide-binding</keyword>
<sequence length="510" mass="54538">MSRRSQREISVLVPANLLPLTRGEPRRLGPYLVIGRIGSGGTGSVYAAVNPAVTDDPLVAVKALTSPHLKDDATRELLHRRLEALSHVDGRCYVPPIAFDAFASPPWLAMGYVSGIPLAQYVRRRGGLGPGRIVALAAGLAEGIAALHTANVAHGDLKPSNVLLGTGGPRILDCALPGDDEHLRSSAATWLSPERHAGEPPGPAADVFAWGGVMTFAATGRLPFGLAEPHIVAARVANEQPDLTGVPASLLPLVSRALAKDPAERPTVRELIGGSIAAWEQTETHAEEDERPVPGTAVTRVLTREWQGVIEPARLPRVITLYEGPDLRIRKTVFAAVGAALALAVIGGGAWAAYGALGGGGRQEAAPATASPSPAKEKGTTVVKFDPTLQENPDDGPWVYVEVEHEEEFEGDAGFLTQRDWAAMWDETTSERLTAVIDPEAEVRCARFCQPGPGHIEDGRGTYEMTGQEFIDYLGWGDLVIAEVKFAEERDEDGQRRIVEITELFPQPLE</sequence>
<dbReference type="PROSITE" id="PS00107">
    <property type="entry name" value="PROTEIN_KINASE_ATP"/>
    <property type="match status" value="1"/>
</dbReference>
<evidence type="ECO:0000256" key="7">
    <source>
        <dbReference type="PROSITE-ProRule" id="PRU10141"/>
    </source>
</evidence>
<dbReference type="PROSITE" id="PS00108">
    <property type="entry name" value="PROTEIN_KINASE_ST"/>
    <property type="match status" value="1"/>
</dbReference>
<dbReference type="OrthoDB" id="3415202at2"/>
<dbReference type="SMART" id="SM00220">
    <property type="entry name" value="S_TKc"/>
    <property type="match status" value="1"/>
</dbReference>
<organism evidence="10 11">
    <name type="scientific">Nocardiopsis gilva YIM 90087</name>
    <dbReference type="NCBI Taxonomy" id="1235441"/>
    <lineage>
        <taxon>Bacteria</taxon>
        <taxon>Bacillati</taxon>
        <taxon>Actinomycetota</taxon>
        <taxon>Actinomycetes</taxon>
        <taxon>Streptosporangiales</taxon>
        <taxon>Nocardiopsidaceae</taxon>
        <taxon>Nocardiopsis</taxon>
    </lineage>
</organism>
<dbReference type="SUPFAM" id="SSF56112">
    <property type="entry name" value="Protein kinase-like (PK-like)"/>
    <property type="match status" value="1"/>
</dbReference>
<evidence type="ECO:0000259" key="9">
    <source>
        <dbReference type="PROSITE" id="PS50011"/>
    </source>
</evidence>
<evidence type="ECO:0000256" key="2">
    <source>
        <dbReference type="ARBA" id="ARBA00012513"/>
    </source>
</evidence>
<evidence type="ECO:0000256" key="1">
    <source>
        <dbReference type="ARBA" id="ARBA00010886"/>
    </source>
</evidence>
<keyword evidence="6 7" id="KW-0067">ATP-binding</keyword>
<evidence type="ECO:0000256" key="8">
    <source>
        <dbReference type="SAM" id="Phobius"/>
    </source>
</evidence>
<dbReference type="InterPro" id="IPR008271">
    <property type="entry name" value="Ser/Thr_kinase_AS"/>
</dbReference>
<keyword evidence="8" id="KW-0812">Transmembrane</keyword>
<evidence type="ECO:0000313" key="10">
    <source>
        <dbReference type="EMBL" id="ASU84647.1"/>
    </source>
</evidence>
<keyword evidence="3" id="KW-0808">Transferase</keyword>
<evidence type="ECO:0000256" key="6">
    <source>
        <dbReference type="ARBA" id="ARBA00022840"/>
    </source>
</evidence>
<dbReference type="InterPro" id="IPR050660">
    <property type="entry name" value="NEK_Ser/Thr_kinase"/>
</dbReference>
<keyword evidence="8" id="KW-0472">Membrane</keyword>
<feature type="binding site" evidence="7">
    <location>
        <position position="62"/>
    </location>
    <ligand>
        <name>ATP</name>
        <dbReference type="ChEBI" id="CHEBI:30616"/>
    </ligand>
</feature>
<proteinExistence type="inferred from homology"/>
<dbReference type="InterPro" id="IPR000719">
    <property type="entry name" value="Prot_kinase_dom"/>
</dbReference>
<dbReference type="PANTHER" id="PTHR43671:SF13">
    <property type="entry name" value="SERINE_THREONINE-PROTEIN KINASE NEK2"/>
    <property type="match status" value="1"/>
</dbReference>
<dbReference type="EMBL" id="CP022753">
    <property type="protein sequence ID" value="ASU84647.1"/>
    <property type="molecule type" value="Genomic_DNA"/>
</dbReference>
<dbReference type="Pfam" id="PF00069">
    <property type="entry name" value="Pkinase"/>
    <property type="match status" value="1"/>
</dbReference>
<keyword evidence="5 10" id="KW-0418">Kinase</keyword>
<name>A0A223S953_9ACTN</name>
<feature type="domain" description="Protein kinase" evidence="9">
    <location>
        <begin position="31"/>
        <end position="280"/>
    </location>
</feature>
<evidence type="ECO:0000256" key="5">
    <source>
        <dbReference type="ARBA" id="ARBA00022777"/>
    </source>
</evidence>
<dbReference type="InterPro" id="IPR011009">
    <property type="entry name" value="Kinase-like_dom_sf"/>
</dbReference>
<dbReference type="AlphaFoldDB" id="A0A223S953"/>
<dbReference type="InterPro" id="IPR017441">
    <property type="entry name" value="Protein_kinase_ATP_BS"/>
</dbReference>